<sequence length="133" mass="15664">MYLQFYDYNLKRWHGSFSSNNLKKFYFPSSQYDIKITYKGEKDISAQLFFYSYSKTQNQNITSPAKFDFPEIENETVIDDNPNFVSDGSIENDPPEIIYITIVISILTVIYFLTFVLQCFKCCCPDSNYFECC</sequence>
<keyword evidence="1" id="KW-0812">Transmembrane</keyword>
<dbReference type="Proteomes" id="UP001470230">
    <property type="component" value="Unassembled WGS sequence"/>
</dbReference>
<dbReference type="EMBL" id="JAPFFF010000008">
    <property type="protein sequence ID" value="KAK8884328.1"/>
    <property type="molecule type" value="Genomic_DNA"/>
</dbReference>
<keyword evidence="1" id="KW-0472">Membrane</keyword>
<gene>
    <name evidence="2" type="ORF">M9Y10_043436</name>
</gene>
<feature type="transmembrane region" description="Helical" evidence="1">
    <location>
        <begin position="97"/>
        <end position="117"/>
    </location>
</feature>
<proteinExistence type="predicted"/>
<organism evidence="2 3">
    <name type="scientific">Tritrichomonas musculus</name>
    <dbReference type="NCBI Taxonomy" id="1915356"/>
    <lineage>
        <taxon>Eukaryota</taxon>
        <taxon>Metamonada</taxon>
        <taxon>Parabasalia</taxon>
        <taxon>Tritrichomonadida</taxon>
        <taxon>Tritrichomonadidae</taxon>
        <taxon>Tritrichomonas</taxon>
    </lineage>
</organism>
<evidence type="ECO:0000313" key="3">
    <source>
        <dbReference type="Proteomes" id="UP001470230"/>
    </source>
</evidence>
<reference evidence="2 3" key="1">
    <citation type="submission" date="2024-04" db="EMBL/GenBank/DDBJ databases">
        <title>Tritrichomonas musculus Genome.</title>
        <authorList>
            <person name="Alves-Ferreira E."/>
            <person name="Grigg M."/>
            <person name="Lorenzi H."/>
            <person name="Galac M."/>
        </authorList>
    </citation>
    <scope>NUCLEOTIDE SEQUENCE [LARGE SCALE GENOMIC DNA]</scope>
    <source>
        <strain evidence="2 3">EAF2021</strain>
    </source>
</reference>
<keyword evidence="1" id="KW-1133">Transmembrane helix</keyword>
<accession>A0ABR2K0Q5</accession>
<comment type="caution">
    <text evidence="2">The sequence shown here is derived from an EMBL/GenBank/DDBJ whole genome shotgun (WGS) entry which is preliminary data.</text>
</comment>
<evidence type="ECO:0000256" key="1">
    <source>
        <dbReference type="SAM" id="Phobius"/>
    </source>
</evidence>
<protein>
    <submittedName>
        <fullName evidence="2">Uncharacterized protein</fullName>
    </submittedName>
</protein>
<name>A0ABR2K0Q5_9EUKA</name>
<keyword evidence="3" id="KW-1185">Reference proteome</keyword>
<evidence type="ECO:0000313" key="2">
    <source>
        <dbReference type="EMBL" id="KAK8884328.1"/>
    </source>
</evidence>